<reference evidence="1 2" key="1">
    <citation type="submission" date="2016-01" db="EMBL/GenBank/DDBJ databases">
        <authorList>
            <person name="Regsiter A."/>
            <person name="william w."/>
        </authorList>
    </citation>
    <scope>NUCLEOTIDE SEQUENCE [LARGE SCALE GENOMIC DNA]</scope>
    <source>
        <strain evidence="1 2">CFBP 5494</strain>
    </source>
</reference>
<dbReference type="EMBL" id="FBVY01000003">
    <property type="protein sequence ID" value="CUW86184.1"/>
    <property type="molecule type" value="Genomic_DNA"/>
</dbReference>
<organism evidence="1 2">
    <name type="scientific">Agrobacterium genomosp. 2 str. CFBP 5494</name>
    <dbReference type="NCBI Taxonomy" id="1183436"/>
    <lineage>
        <taxon>Bacteria</taxon>
        <taxon>Pseudomonadati</taxon>
        <taxon>Pseudomonadota</taxon>
        <taxon>Alphaproteobacteria</taxon>
        <taxon>Hyphomicrobiales</taxon>
        <taxon>Rhizobiaceae</taxon>
        <taxon>Rhizobium/Agrobacterium group</taxon>
        <taxon>Agrobacterium</taxon>
        <taxon>Agrobacterium tumefaciens complex</taxon>
    </lineage>
</organism>
<proteinExistence type="predicted"/>
<sequence>MGLNAGRLYDTSYASPQKALPLRIGDRKFSPEVVRDNGAIPAPGSPPHGILVFGNIWFFRILLDPAEKNVNRQRNKRECNKRVE</sequence>
<evidence type="ECO:0000313" key="1">
    <source>
        <dbReference type="EMBL" id="CUW86184.1"/>
    </source>
</evidence>
<gene>
    <name evidence="1" type="ORF">AGR2A_Cc110004</name>
</gene>
<evidence type="ECO:0000313" key="2">
    <source>
        <dbReference type="Proteomes" id="UP000191933"/>
    </source>
</evidence>
<keyword evidence="2" id="KW-1185">Reference proteome</keyword>
<accession>A0A9W5AYM0</accession>
<comment type="caution">
    <text evidence="1">The sequence shown here is derived from an EMBL/GenBank/DDBJ whole genome shotgun (WGS) entry which is preliminary data.</text>
</comment>
<name>A0A9W5AYM0_9HYPH</name>
<dbReference type="Proteomes" id="UP000191933">
    <property type="component" value="Unassembled WGS sequence"/>
</dbReference>
<protein>
    <submittedName>
        <fullName evidence="1">Uncharacterized protein</fullName>
    </submittedName>
</protein>
<dbReference type="AlphaFoldDB" id="A0A9W5AYM0"/>